<accession>A0A8H7USN9</accession>
<dbReference type="EMBL" id="JAEPRD010000612">
    <property type="protein sequence ID" value="KAG2190613.1"/>
    <property type="molecule type" value="Genomic_DNA"/>
</dbReference>
<keyword evidence="2" id="KW-1185">Reference proteome</keyword>
<name>A0A8H7USN9_9FUNG</name>
<gene>
    <name evidence="1" type="ORF">INT47_009245</name>
</gene>
<evidence type="ECO:0000313" key="2">
    <source>
        <dbReference type="Proteomes" id="UP000603453"/>
    </source>
</evidence>
<comment type="caution">
    <text evidence="1">The sequence shown here is derived from an EMBL/GenBank/DDBJ whole genome shotgun (WGS) entry which is preliminary data.</text>
</comment>
<protein>
    <submittedName>
        <fullName evidence="1">Uncharacterized protein</fullName>
    </submittedName>
</protein>
<reference evidence="1" key="1">
    <citation type="submission" date="2020-12" db="EMBL/GenBank/DDBJ databases">
        <title>Metabolic potential, ecology and presence of endohyphal bacteria is reflected in genomic diversity of Mucoromycotina.</title>
        <authorList>
            <person name="Muszewska A."/>
            <person name="Okrasinska A."/>
            <person name="Steczkiewicz K."/>
            <person name="Drgas O."/>
            <person name="Orlowska M."/>
            <person name="Perlinska-Lenart U."/>
            <person name="Aleksandrzak-Piekarczyk T."/>
            <person name="Szatraj K."/>
            <person name="Zielenkiewicz U."/>
            <person name="Pilsyk S."/>
            <person name="Malc E."/>
            <person name="Mieczkowski P."/>
            <person name="Kruszewska J.S."/>
            <person name="Biernat P."/>
            <person name="Pawlowska J."/>
        </authorList>
    </citation>
    <scope>NUCLEOTIDE SEQUENCE</scope>
    <source>
        <strain evidence="1">WA0000017839</strain>
    </source>
</reference>
<sequence>MNRHIMSITRDQAVCRFFCEDYSKENAAKLSKRIEELGTFDVCYENDSNRPVHVHLSVIRNDPTTFKRYLSECSIVDLEDKVGAKAELVTEREVVMFLNEVYKTTDPKNEALYSMQEIETKKVYESVISKAEFMSKKSEIGFASWCSKRKVNFISAPHTRKRHRGLNLRLRTLYVMKHEFRGNTVVIELIYRYNSIINSFFLL</sequence>
<dbReference type="AlphaFoldDB" id="A0A8H7USN9"/>
<organism evidence="1 2">
    <name type="scientific">Mucor saturninus</name>
    <dbReference type="NCBI Taxonomy" id="64648"/>
    <lineage>
        <taxon>Eukaryota</taxon>
        <taxon>Fungi</taxon>
        <taxon>Fungi incertae sedis</taxon>
        <taxon>Mucoromycota</taxon>
        <taxon>Mucoromycotina</taxon>
        <taxon>Mucoromycetes</taxon>
        <taxon>Mucorales</taxon>
        <taxon>Mucorineae</taxon>
        <taxon>Mucoraceae</taxon>
        <taxon>Mucor</taxon>
    </lineage>
</organism>
<proteinExistence type="predicted"/>
<evidence type="ECO:0000313" key="1">
    <source>
        <dbReference type="EMBL" id="KAG2190613.1"/>
    </source>
</evidence>
<dbReference type="OrthoDB" id="2264060at2759"/>
<dbReference type="Proteomes" id="UP000603453">
    <property type="component" value="Unassembled WGS sequence"/>
</dbReference>